<sequence length="262" mass="28540">MKSVPLLLGLSVLLLSGRTVSAVSLSVSPDLQQFFSEDSVSLSCVEGGQTGGQIMKRTAGGQTGGCGQSFGTMSSSSCSFPHLSCSDSGVYWCETSDGQKSQQVNISVRDDRVILQIPALPVHIGSDVTLRCRSKNGYFETAYFFRDDVHFSLKLNETWTIRDVRGTDEGKYSCSTDTYESPYSWLRVAAPPPPPSSVIRLFCLLVVVCLFCICSVILMSWGCSRMTENKSAVSMEMTLCVEEYDVITADVITADVITHLDV</sequence>
<protein>
    <recommendedName>
        <fullName evidence="10">Ig-like domain-containing protein</fullName>
    </recommendedName>
</protein>
<dbReference type="InterPro" id="IPR013783">
    <property type="entry name" value="Ig-like_fold"/>
</dbReference>
<dbReference type="PANTHER" id="PTHR11481:SF64">
    <property type="entry name" value="FC RECEPTOR-LIKE PROTEIN 4"/>
    <property type="match status" value="1"/>
</dbReference>
<evidence type="ECO:0000256" key="1">
    <source>
        <dbReference type="ARBA" id="ARBA00022729"/>
    </source>
</evidence>
<evidence type="ECO:0000256" key="2">
    <source>
        <dbReference type="ARBA" id="ARBA00023157"/>
    </source>
</evidence>
<feature type="domain" description="Immunoglobulin subtype 2" evidence="6">
    <location>
        <begin position="123"/>
        <end position="181"/>
    </location>
</feature>
<keyword evidence="4" id="KW-1133">Transmembrane helix</keyword>
<dbReference type="PANTHER" id="PTHR11481">
    <property type="entry name" value="IMMUNOGLOBULIN FC RECEPTOR"/>
    <property type="match status" value="1"/>
</dbReference>
<dbReference type="InterPro" id="IPR003599">
    <property type="entry name" value="Ig_sub"/>
</dbReference>
<evidence type="ECO:0000256" key="4">
    <source>
        <dbReference type="SAM" id="Phobius"/>
    </source>
</evidence>
<dbReference type="SMART" id="SM00408">
    <property type="entry name" value="IGc2"/>
    <property type="match status" value="2"/>
</dbReference>
<dbReference type="InterPro" id="IPR036179">
    <property type="entry name" value="Ig-like_dom_sf"/>
</dbReference>
<keyword evidence="4" id="KW-0472">Membrane</keyword>
<organism evidence="8 9">
    <name type="scientific">Pleuronectes platessa</name>
    <name type="common">European plaice</name>
    <dbReference type="NCBI Taxonomy" id="8262"/>
    <lineage>
        <taxon>Eukaryota</taxon>
        <taxon>Metazoa</taxon>
        <taxon>Chordata</taxon>
        <taxon>Craniata</taxon>
        <taxon>Vertebrata</taxon>
        <taxon>Euteleostomi</taxon>
        <taxon>Actinopterygii</taxon>
        <taxon>Neopterygii</taxon>
        <taxon>Teleostei</taxon>
        <taxon>Neoteleostei</taxon>
        <taxon>Acanthomorphata</taxon>
        <taxon>Carangaria</taxon>
        <taxon>Pleuronectiformes</taxon>
        <taxon>Pleuronectoidei</taxon>
        <taxon>Pleuronectidae</taxon>
        <taxon>Pleuronectes</taxon>
    </lineage>
</organism>
<dbReference type="EMBL" id="CADEAL010000645">
    <property type="protein sequence ID" value="CAB1423273.1"/>
    <property type="molecule type" value="Genomic_DNA"/>
</dbReference>
<feature type="transmembrane region" description="Helical" evidence="4">
    <location>
        <begin position="198"/>
        <end position="221"/>
    </location>
</feature>
<evidence type="ECO:0000313" key="8">
    <source>
        <dbReference type="EMBL" id="CAB1423273.1"/>
    </source>
</evidence>
<dbReference type="Proteomes" id="UP001153269">
    <property type="component" value="Unassembled WGS sequence"/>
</dbReference>
<feature type="domain" description="Immunoglobulin" evidence="7">
    <location>
        <begin position="29"/>
        <end position="109"/>
    </location>
</feature>
<dbReference type="InterPro" id="IPR013151">
    <property type="entry name" value="Immunoglobulin_dom"/>
</dbReference>
<evidence type="ECO:0000259" key="6">
    <source>
        <dbReference type="SMART" id="SM00408"/>
    </source>
</evidence>
<evidence type="ECO:0000256" key="3">
    <source>
        <dbReference type="ARBA" id="ARBA00023319"/>
    </source>
</evidence>
<dbReference type="GO" id="GO:0009897">
    <property type="term" value="C:external side of plasma membrane"/>
    <property type="evidence" value="ECO:0007669"/>
    <property type="project" value="TreeGrafter"/>
</dbReference>
<name>A0A9N7YEZ9_PLEPL</name>
<keyword evidence="4" id="KW-0812">Transmembrane</keyword>
<keyword evidence="1 5" id="KW-0732">Signal</keyword>
<keyword evidence="3" id="KW-0393">Immunoglobulin domain</keyword>
<feature type="chain" id="PRO_5040112167" description="Ig-like domain-containing protein" evidence="5">
    <location>
        <begin position="23"/>
        <end position="262"/>
    </location>
</feature>
<dbReference type="GO" id="GO:0007166">
    <property type="term" value="P:cell surface receptor signaling pathway"/>
    <property type="evidence" value="ECO:0007669"/>
    <property type="project" value="TreeGrafter"/>
</dbReference>
<feature type="signal peptide" evidence="5">
    <location>
        <begin position="1"/>
        <end position="22"/>
    </location>
</feature>
<feature type="domain" description="Immunoglobulin" evidence="7">
    <location>
        <begin position="117"/>
        <end position="189"/>
    </location>
</feature>
<feature type="domain" description="Immunoglobulin subtype 2" evidence="6">
    <location>
        <begin position="35"/>
        <end position="100"/>
    </location>
</feature>
<evidence type="ECO:0000313" key="9">
    <source>
        <dbReference type="Proteomes" id="UP001153269"/>
    </source>
</evidence>
<keyword evidence="9" id="KW-1185">Reference proteome</keyword>
<dbReference type="SMART" id="SM00409">
    <property type="entry name" value="IG"/>
    <property type="match status" value="2"/>
</dbReference>
<comment type="caution">
    <text evidence="8">The sequence shown here is derived from an EMBL/GenBank/DDBJ whole genome shotgun (WGS) entry which is preliminary data.</text>
</comment>
<dbReference type="GO" id="GO:0004888">
    <property type="term" value="F:transmembrane signaling receptor activity"/>
    <property type="evidence" value="ECO:0007669"/>
    <property type="project" value="TreeGrafter"/>
</dbReference>
<dbReference type="InterPro" id="IPR003598">
    <property type="entry name" value="Ig_sub2"/>
</dbReference>
<dbReference type="GO" id="GO:0006955">
    <property type="term" value="P:immune response"/>
    <property type="evidence" value="ECO:0007669"/>
    <property type="project" value="TreeGrafter"/>
</dbReference>
<reference evidence="8" key="1">
    <citation type="submission" date="2020-03" db="EMBL/GenBank/DDBJ databases">
        <authorList>
            <person name="Weist P."/>
        </authorList>
    </citation>
    <scope>NUCLEOTIDE SEQUENCE</scope>
</reference>
<dbReference type="Gene3D" id="2.60.40.10">
    <property type="entry name" value="Immunoglobulins"/>
    <property type="match status" value="2"/>
</dbReference>
<evidence type="ECO:0000259" key="7">
    <source>
        <dbReference type="SMART" id="SM00409"/>
    </source>
</evidence>
<gene>
    <name evidence="8" type="ORF">PLEPLA_LOCUS11191</name>
</gene>
<dbReference type="AlphaFoldDB" id="A0A9N7YEZ9"/>
<keyword evidence="2" id="KW-1015">Disulfide bond</keyword>
<dbReference type="SUPFAM" id="SSF48726">
    <property type="entry name" value="Immunoglobulin"/>
    <property type="match status" value="2"/>
</dbReference>
<evidence type="ECO:0008006" key="10">
    <source>
        <dbReference type="Google" id="ProtNLM"/>
    </source>
</evidence>
<evidence type="ECO:0000256" key="5">
    <source>
        <dbReference type="SAM" id="SignalP"/>
    </source>
</evidence>
<proteinExistence type="predicted"/>
<accession>A0A9N7YEZ9</accession>
<dbReference type="Pfam" id="PF00047">
    <property type="entry name" value="ig"/>
    <property type="match status" value="1"/>
</dbReference>
<dbReference type="InterPro" id="IPR050488">
    <property type="entry name" value="Ig_Fc_receptor"/>
</dbReference>